<protein>
    <submittedName>
        <fullName evidence="6">Oxidoreductase</fullName>
    </submittedName>
</protein>
<comment type="cofactor">
    <cofactor evidence="1">
        <name>FAD</name>
        <dbReference type="ChEBI" id="CHEBI:57692"/>
    </cofactor>
</comment>
<sequence>MQATAPVYRQRMAKDLDQTVDVAIVGAGIVGLGHALAAVDRGLRVLVIDRGSRQTGSSVRNFGHACITVQSGAAQVHADRTRQLWLRLRDEAGLWLRDGGGFVVARHEDELAALGEFAARRRGSVALLDADTVTAQTGVAPGLAVGGAHLLDDIQVDPREAVAAITAYLASRGVEFQFSTAVRTIRSGRLHTTRGRIGADQIVVAVNYDVDHLFPELAAAYEVRRCGLDMMRVAMPGLAVPLAGPVLTGWSMLRYSGFASAPSIGAVRARLHGSQPELAALDVNQMYTQLPDGTVIVGDTHYRDDAVTPFQQESAFEALLETTADFFGQERSALQVLERWQGVYATAPAEFLVEEPLDGVHLVSVTTGIGMTTGLGLADRVISEIYEPVGA</sequence>
<comment type="similarity">
    <text evidence="2">Belongs to the DadA oxidoreductase family.</text>
</comment>
<name>A0ABN6Y2W3_9MICO</name>
<keyword evidence="4" id="KW-0560">Oxidoreductase</keyword>
<organism evidence="6 7">
    <name type="scientific">Frondihabitans sucicola</name>
    <dbReference type="NCBI Taxonomy" id="1268041"/>
    <lineage>
        <taxon>Bacteria</taxon>
        <taxon>Bacillati</taxon>
        <taxon>Actinomycetota</taxon>
        <taxon>Actinomycetes</taxon>
        <taxon>Micrococcales</taxon>
        <taxon>Microbacteriaceae</taxon>
        <taxon>Frondihabitans</taxon>
    </lineage>
</organism>
<evidence type="ECO:0000259" key="5">
    <source>
        <dbReference type="Pfam" id="PF01266"/>
    </source>
</evidence>
<gene>
    <name evidence="6" type="ORF">GCM10025867_23040</name>
</gene>
<dbReference type="PANTHER" id="PTHR13847">
    <property type="entry name" value="SARCOSINE DEHYDROGENASE-RELATED"/>
    <property type="match status" value="1"/>
</dbReference>
<evidence type="ECO:0000256" key="3">
    <source>
        <dbReference type="ARBA" id="ARBA00022630"/>
    </source>
</evidence>
<evidence type="ECO:0000256" key="2">
    <source>
        <dbReference type="ARBA" id="ARBA00009410"/>
    </source>
</evidence>
<keyword evidence="7" id="KW-1185">Reference proteome</keyword>
<proteinExistence type="inferred from homology"/>
<dbReference type="PANTHER" id="PTHR13847:SF286">
    <property type="entry name" value="D-AMINO ACID DEHYDROGENASE"/>
    <property type="match status" value="1"/>
</dbReference>
<dbReference type="NCBIfam" id="TIGR03364">
    <property type="entry name" value="HpnW_proposed"/>
    <property type="match status" value="1"/>
</dbReference>
<keyword evidence="3" id="KW-0285">Flavoprotein</keyword>
<dbReference type="EMBL" id="AP027732">
    <property type="protein sequence ID" value="BDZ50063.1"/>
    <property type="molecule type" value="Genomic_DNA"/>
</dbReference>
<evidence type="ECO:0000256" key="4">
    <source>
        <dbReference type="ARBA" id="ARBA00023002"/>
    </source>
</evidence>
<reference evidence="7" key="1">
    <citation type="journal article" date="2019" name="Int. J. Syst. Evol. Microbiol.">
        <title>The Global Catalogue of Microorganisms (GCM) 10K type strain sequencing project: providing services to taxonomists for standard genome sequencing and annotation.</title>
        <authorList>
            <consortium name="The Broad Institute Genomics Platform"/>
            <consortium name="The Broad Institute Genome Sequencing Center for Infectious Disease"/>
            <person name="Wu L."/>
            <person name="Ma J."/>
        </authorList>
    </citation>
    <scope>NUCLEOTIDE SEQUENCE [LARGE SCALE GENOMIC DNA]</scope>
    <source>
        <strain evidence="7">NBRC 108728</strain>
    </source>
</reference>
<dbReference type="Pfam" id="PF01266">
    <property type="entry name" value="DAO"/>
    <property type="match status" value="1"/>
</dbReference>
<dbReference type="Gene3D" id="3.30.9.10">
    <property type="entry name" value="D-Amino Acid Oxidase, subunit A, domain 2"/>
    <property type="match status" value="1"/>
</dbReference>
<evidence type="ECO:0000313" key="7">
    <source>
        <dbReference type="Proteomes" id="UP001321486"/>
    </source>
</evidence>
<dbReference type="InterPro" id="IPR036188">
    <property type="entry name" value="FAD/NAD-bd_sf"/>
</dbReference>
<dbReference type="InterPro" id="IPR006076">
    <property type="entry name" value="FAD-dep_OxRdtase"/>
</dbReference>
<evidence type="ECO:0000256" key="1">
    <source>
        <dbReference type="ARBA" id="ARBA00001974"/>
    </source>
</evidence>
<dbReference type="Proteomes" id="UP001321486">
    <property type="component" value="Chromosome"/>
</dbReference>
<evidence type="ECO:0000313" key="6">
    <source>
        <dbReference type="EMBL" id="BDZ50063.1"/>
    </source>
</evidence>
<dbReference type="Gene3D" id="3.50.50.60">
    <property type="entry name" value="FAD/NAD(P)-binding domain"/>
    <property type="match status" value="1"/>
</dbReference>
<accession>A0ABN6Y2W3</accession>
<dbReference type="SUPFAM" id="SSF51905">
    <property type="entry name" value="FAD/NAD(P)-binding domain"/>
    <property type="match status" value="1"/>
</dbReference>
<dbReference type="InterPro" id="IPR017741">
    <property type="entry name" value="FAD-dependent_OxRdtase_HpnW"/>
</dbReference>
<feature type="domain" description="FAD dependent oxidoreductase" evidence="5">
    <location>
        <begin position="21"/>
        <end position="380"/>
    </location>
</feature>